<dbReference type="OrthoDB" id="5593857at2"/>
<feature type="transmembrane region" description="Helical" evidence="1">
    <location>
        <begin position="38"/>
        <end position="62"/>
    </location>
</feature>
<dbReference type="AlphaFoldDB" id="A0A557PDB3"/>
<reference evidence="2 3" key="1">
    <citation type="submission" date="2019-07" db="EMBL/GenBank/DDBJ databases">
        <title>The draft genome sequence of Vibrio algivorus M1486.</title>
        <authorList>
            <person name="Meng X."/>
        </authorList>
    </citation>
    <scope>NUCLEOTIDE SEQUENCE [LARGE SCALE GENOMIC DNA]</scope>
    <source>
        <strain evidence="2 3">M1486</strain>
    </source>
</reference>
<protein>
    <submittedName>
        <fullName evidence="2">Type II secretion system protein</fullName>
    </submittedName>
</protein>
<evidence type="ECO:0000313" key="2">
    <source>
        <dbReference type="EMBL" id="TVO38627.1"/>
    </source>
</evidence>
<name>A0A557PDB3_9VIBR</name>
<evidence type="ECO:0000313" key="3">
    <source>
        <dbReference type="Proteomes" id="UP000319828"/>
    </source>
</evidence>
<evidence type="ECO:0000256" key="1">
    <source>
        <dbReference type="SAM" id="Phobius"/>
    </source>
</evidence>
<keyword evidence="1" id="KW-1133">Transmembrane helix</keyword>
<dbReference type="EMBL" id="VMKJ01000005">
    <property type="protein sequence ID" value="TVO38627.1"/>
    <property type="molecule type" value="Genomic_DNA"/>
</dbReference>
<dbReference type="Pfam" id="PF07963">
    <property type="entry name" value="N_methyl"/>
    <property type="match status" value="1"/>
</dbReference>
<dbReference type="InterPro" id="IPR012902">
    <property type="entry name" value="N_methyl_site"/>
</dbReference>
<dbReference type="NCBIfam" id="TIGR02532">
    <property type="entry name" value="IV_pilin_GFxxxE"/>
    <property type="match status" value="1"/>
</dbReference>
<proteinExistence type="predicted"/>
<gene>
    <name evidence="2" type="ORF">FOF44_04655</name>
</gene>
<dbReference type="PROSITE" id="PS00409">
    <property type="entry name" value="PROKAR_NTER_METHYL"/>
    <property type="match status" value="1"/>
</dbReference>
<comment type="caution">
    <text evidence="2">The sequence shown here is derived from an EMBL/GenBank/DDBJ whole genome shotgun (WGS) entry which is preliminary data.</text>
</comment>
<organism evidence="2 3">
    <name type="scientific">Vibrio algivorus</name>
    <dbReference type="NCBI Taxonomy" id="1667024"/>
    <lineage>
        <taxon>Bacteria</taxon>
        <taxon>Pseudomonadati</taxon>
        <taxon>Pseudomonadota</taxon>
        <taxon>Gammaproteobacteria</taxon>
        <taxon>Vibrionales</taxon>
        <taxon>Vibrionaceae</taxon>
        <taxon>Vibrio</taxon>
    </lineage>
</organism>
<sequence>MVIILKAPKFALTQKALFLVEIVTMNNKNNRNAHQRGFTLIESIVAMVVMGIAMTILFSIFFPRVEDSGRPQYIVRASALGQSVMNTILSRGFDDNSDPSGGLIRCDDTTANSDLESDAEPCLGATGVDLEESVANDFNDVDDYIGCWAQGLESSGCAPLSELINDSTQYVNFKVQVNVEDSNTSELTLNQPSGKHVMKKVTVTVSAQHYEAFKLVAYRGNY</sequence>
<dbReference type="Proteomes" id="UP000319828">
    <property type="component" value="Unassembled WGS sequence"/>
</dbReference>
<accession>A0A557PDB3</accession>
<keyword evidence="1" id="KW-0472">Membrane</keyword>
<keyword evidence="1" id="KW-0812">Transmembrane</keyword>